<dbReference type="PANTHER" id="PTHR33988">
    <property type="entry name" value="ENDORIBONUCLEASE MAZF-RELATED"/>
    <property type="match status" value="1"/>
</dbReference>
<dbReference type="SUPFAM" id="SSF50118">
    <property type="entry name" value="Cell growth inhibitor/plasmid maintenance toxic component"/>
    <property type="match status" value="1"/>
</dbReference>
<dbReference type="Pfam" id="PF02452">
    <property type="entry name" value="PemK_toxin"/>
    <property type="match status" value="1"/>
</dbReference>
<protein>
    <recommendedName>
        <fullName evidence="1">mRNA interferase</fullName>
        <ecNumber evidence="1">3.1.-.-</ecNumber>
    </recommendedName>
</protein>
<gene>
    <name evidence="2" type="ORF">GCM10023187_34290</name>
</gene>
<proteinExistence type="inferred from homology"/>
<dbReference type="InterPro" id="IPR003477">
    <property type="entry name" value="PemK-like"/>
</dbReference>
<dbReference type="PANTHER" id="PTHR33988:SF2">
    <property type="entry name" value="ENDORIBONUCLEASE MAZF"/>
    <property type="match status" value="1"/>
</dbReference>
<dbReference type="InterPro" id="IPR011067">
    <property type="entry name" value="Plasmid_toxin/cell-grow_inhib"/>
</dbReference>
<keyword evidence="3" id="KW-1185">Reference proteome</keyword>
<evidence type="ECO:0000256" key="1">
    <source>
        <dbReference type="PIRNR" id="PIRNR033490"/>
    </source>
</evidence>
<dbReference type="Gene3D" id="2.30.30.110">
    <property type="match status" value="1"/>
</dbReference>
<dbReference type="EC" id="3.1.-.-" evidence="1"/>
<comment type="caution">
    <text evidence="2">The sequence shown here is derived from an EMBL/GenBank/DDBJ whole genome shotgun (WGS) entry which is preliminary data.</text>
</comment>
<comment type="similarity">
    <text evidence="1">Belongs to the PemK/MazF family.</text>
</comment>
<keyword evidence="1" id="KW-0378">Hydrolase</keyword>
<keyword evidence="1" id="KW-0540">Nuclease</keyword>
<accession>A0ABP8KMK3</accession>
<evidence type="ECO:0000313" key="2">
    <source>
        <dbReference type="EMBL" id="GAA4410109.1"/>
    </source>
</evidence>
<name>A0ABP8KMK3_9BACT</name>
<reference evidence="3" key="1">
    <citation type="journal article" date="2019" name="Int. J. Syst. Evol. Microbiol.">
        <title>The Global Catalogue of Microorganisms (GCM) 10K type strain sequencing project: providing services to taxonomists for standard genome sequencing and annotation.</title>
        <authorList>
            <consortium name="The Broad Institute Genomics Platform"/>
            <consortium name="The Broad Institute Genome Sequencing Center for Infectious Disease"/>
            <person name="Wu L."/>
            <person name="Ma J."/>
        </authorList>
    </citation>
    <scope>NUCLEOTIDE SEQUENCE [LARGE SCALE GENOMIC DNA]</scope>
    <source>
        <strain evidence="3">JCM 17925</strain>
    </source>
</reference>
<dbReference type="EMBL" id="BAABHB010000007">
    <property type="protein sequence ID" value="GAA4410109.1"/>
    <property type="molecule type" value="Genomic_DNA"/>
</dbReference>
<keyword evidence="1" id="KW-0255">Endonuclease</keyword>
<sequence length="109" mass="12441">MELVVHRFEVWLVSLDPTQGSEIAKTRPCLIVSPDEINRRLNTVLVAPMTSTRKQYPTRVNCRFINQDGQVALDQTRAVDKSRLVKRVGTLETDVCQTVCQTLVAMFMY</sequence>
<dbReference type="PIRSF" id="PIRSF033490">
    <property type="entry name" value="MazF"/>
    <property type="match status" value="1"/>
</dbReference>
<comment type="function">
    <text evidence="1">Toxic component of a type II toxin-antitoxin (TA) system.</text>
</comment>
<evidence type="ECO:0000313" key="3">
    <source>
        <dbReference type="Proteomes" id="UP001500936"/>
    </source>
</evidence>
<dbReference type="RefSeq" id="WP_345269085.1">
    <property type="nucleotide sequence ID" value="NZ_BAABHB010000007.1"/>
</dbReference>
<dbReference type="Proteomes" id="UP001500936">
    <property type="component" value="Unassembled WGS sequence"/>
</dbReference>
<organism evidence="2 3">
    <name type="scientific">Nibrella viscosa</name>
    <dbReference type="NCBI Taxonomy" id="1084524"/>
    <lineage>
        <taxon>Bacteria</taxon>
        <taxon>Pseudomonadati</taxon>
        <taxon>Bacteroidota</taxon>
        <taxon>Cytophagia</taxon>
        <taxon>Cytophagales</taxon>
        <taxon>Spirosomataceae</taxon>
        <taxon>Nibrella</taxon>
    </lineage>
</organism>